<dbReference type="EMBL" id="KV426944">
    <property type="protein sequence ID" value="KZV78335.1"/>
    <property type="molecule type" value="Genomic_DNA"/>
</dbReference>
<feature type="region of interest" description="Disordered" evidence="1">
    <location>
        <begin position="1"/>
        <end position="25"/>
    </location>
</feature>
<reference evidence="2 3" key="1">
    <citation type="journal article" date="2016" name="Mol. Biol. Evol.">
        <title>Comparative Genomics of Early-Diverging Mushroom-Forming Fungi Provides Insights into the Origins of Lignocellulose Decay Capabilities.</title>
        <authorList>
            <person name="Nagy L.G."/>
            <person name="Riley R."/>
            <person name="Tritt A."/>
            <person name="Adam C."/>
            <person name="Daum C."/>
            <person name="Floudas D."/>
            <person name="Sun H."/>
            <person name="Yadav J.S."/>
            <person name="Pangilinan J."/>
            <person name="Larsson K.H."/>
            <person name="Matsuura K."/>
            <person name="Barry K."/>
            <person name="Labutti K."/>
            <person name="Kuo R."/>
            <person name="Ohm R.A."/>
            <person name="Bhattacharya S.S."/>
            <person name="Shirouzu T."/>
            <person name="Yoshinaga Y."/>
            <person name="Martin F.M."/>
            <person name="Grigoriev I.V."/>
            <person name="Hibbett D.S."/>
        </authorList>
    </citation>
    <scope>NUCLEOTIDE SEQUENCE [LARGE SCALE GENOMIC DNA]</scope>
    <source>
        <strain evidence="2 3">HHB12029</strain>
    </source>
</reference>
<sequence>RAWQHTIETGDSAPIRSRGRPLSPPEHDAVQKFVDDGLADGIIEPSTSPWSSPILLVRKKDGTFRICVDYRKLNAATKKN</sequence>
<name>A0A166MS43_EXIGL</name>
<gene>
    <name evidence="2" type="ORF">EXIGLDRAFT_567736</name>
</gene>
<dbReference type="Proteomes" id="UP000077266">
    <property type="component" value="Unassembled WGS sequence"/>
</dbReference>
<dbReference type="OrthoDB" id="3250101at2759"/>
<evidence type="ECO:0000256" key="1">
    <source>
        <dbReference type="SAM" id="MobiDB-lite"/>
    </source>
</evidence>
<feature type="non-terminal residue" evidence="2">
    <location>
        <position position="80"/>
    </location>
</feature>
<dbReference type="PANTHER" id="PTHR15503:SF22">
    <property type="entry name" value="TRANSPOSON TY3-I GAG POLYPROTEIN"/>
    <property type="match status" value="1"/>
</dbReference>
<evidence type="ECO:0000313" key="2">
    <source>
        <dbReference type="EMBL" id="KZV78335.1"/>
    </source>
</evidence>
<dbReference type="InterPro" id="IPR032567">
    <property type="entry name" value="RTL1-rel"/>
</dbReference>
<dbReference type="InParanoid" id="A0A166MS43"/>
<dbReference type="Gene3D" id="3.10.10.10">
    <property type="entry name" value="HIV Type 1 Reverse Transcriptase, subunit A, domain 1"/>
    <property type="match status" value="1"/>
</dbReference>
<dbReference type="PANTHER" id="PTHR15503">
    <property type="entry name" value="LDOC1 RELATED"/>
    <property type="match status" value="1"/>
</dbReference>
<dbReference type="InterPro" id="IPR043502">
    <property type="entry name" value="DNA/RNA_pol_sf"/>
</dbReference>
<accession>A0A166MS43</accession>
<evidence type="ECO:0000313" key="3">
    <source>
        <dbReference type="Proteomes" id="UP000077266"/>
    </source>
</evidence>
<keyword evidence="3" id="KW-1185">Reference proteome</keyword>
<feature type="non-terminal residue" evidence="2">
    <location>
        <position position="1"/>
    </location>
</feature>
<dbReference type="AlphaFoldDB" id="A0A166MS43"/>
<dbReference type="STRING" id="1314781.A0A166MS43"/>
<dbReference type="SUPFAM" id="SSF56672">
    <property type="entry name" value="DNA/RNA polymerases"/>
    <property type="match status" value="1"/>
</dbReference>
<proteinExistence type="predicted"/>
<organism evidence="2 3">
    <name type="scientific">Exidia glandulosa HHB12029</name>
    <dbReference type="NCBI Taxonomy" id="1314781"/>
    <lineage>
        <taxon>Eukaryota</taxon>
        <taxon>Fungi</taxon>
        <taxon>Dikarya</taxon>
        <taxon>Basidiomycota</taxon>
        <taxon>Agaricomycotina</taxon>
        <taxon>Agaricomycetes</taxon>
        <taxon>Auriculariales</taxon>
        <taxon>Exidiaceae</taxon>
        <taxon>Exidia</taxon>
    </lineage>
</organism>
<protein>
    <submittedName>
        <fullName evidence="2">DNA/RNA polymerase</fullName>
    </submittedName>
</protein>